<sequence length="118" mass="11385">MGGPERKASGTGAETAPEILVGPSGERLGTPPRSLGTRVAGAAAGAVAGGAAGRALRPVARRAAGRFGLPAGVVVRGVEILAPIVVSSALARLARRRARGKAGSGASVPPAASAPPRP</sequence>
<keyword evidence="3" id="KW-1185">Reference proteome</keyword>
<gene>
    <name evidence="2" type="ORF">IW256_001542</name>
</gene>
<dbReference type="RefSeq" id="WP_197010290.1">
    <property type="nucleotide sequence ID" value="NZ_BAABES010000006.1"/>
</dbReference>
<evidence type="ECO:0000313" key="2">
    <source>
        <dbReference type="EMBL" id="MBG6087429.1"/>
    </source>
</evidence>
<accession>A0A931DEM8</accession>
<evidence type="ECO:0000313" key="3">
    <source>
        <dbReference type="Proteomes" id="UP000614047"/>
    </source>
</evidence>
<comment type="caution">
    <text evidence="2">The sequence shown here is derived from an EMBL/GenBank/DDBJ whole genome shotgun (WGS) entry which is preliminary data.</text>
</comment>
<dbReference type="Proteomes" id="UP000614047">
    <property type="component" value="Unassembled WGS sequence"/>
</dbReference>
<feature type="region of interest" description="Disordered" evidence="1">
    <location>
        <begin position="96"/>
        <end position="118"/>
    </location>
</feature>
<protein>
    <submittedName>
        <fullName evidence="2">Uncharacterized protein</fullName>
    </submittedName>
</protein>
<name>A0A931DEM8_9ACTN</name>
<organism evidence="2 3">
    <name type="scientific">Actinomadura viridis</name>
    <dbReference type="NCBI Taxonomy" id="58110"/>
    <lineage>
        <taxon>Bacteria</taxon>
        <taxon>Bacillati</taxon>
        <taxon>Actinomycetota</taxon>
        <taxon>Actinomycetes</taxon>
        <taxon>Streptosporangiales</taxon>
        <taxon>Thermomonosporaceae</taxon>
        <taxon>Actinomadura</taxon>
    </lineage>
</organism>
<dbReference type="EMBL" id="JADOUA010000001">
    <property type="protein sequence ID" value="MBG6087429.1"/>
    <property type="molecule type" value="Genomic_DNA"/>
</dbReference>
<evidence type="ECO:0000256" key="1">
    <source>
        <dbReference type="SAM" id="MobiDB-lite"/>
    </source>
</evidence>
<feature type="region of interest" description="Disordered" evidence="1">
    <location>
        <begin position="1"/>
        <end position="36"/>
    </location>
</feature>
<dbReference type="AlphaFoldDB" id="A0A931DEM8"/>
<proteinExistence type="predicted"/>
<reference evidence="2" key="1">
    <citation type="submission" date="2020-11" db="EMBL/GenBank/DDBJ databases">
        <title>Sequencing the genomes of 1000 actinobacteria strains.</title>
        <authorList>
            <person name="Klenk H.-P."/>
        </authorList>
    </citation>
    <scope>NUCLEOTIDE SEQUENCE</scope>
    <source>
        <strain evidence="2">DSM 43175</strain>
    </source>
</reference>